<dbReference type="SUPFAM" id="SSF52266">
    <property type="entry name" value="SGNH hydrolase"/>
    <property type="match status" value="1"/>
</dbReference>
<dbReference type="InterPro" id="IPR051532">
    <property type="entry name" value="Ester_Hydrolysis_Enzymes"/>
</dbReference>
<proteinExistence type="predicted"/>
<evidence type="ECO:0000259" key="1">
    <source>
        <dbReference type="Pfam" id="PF13472"/>
    </source>
</evidence>
<gene>
    <name evidence="2" type="ORF">SAMN04488522_1021455</name>
</gene>
<dbReference type="Pfam" id="PF13472">
    <property type="entry name" value="Lipase_GDSL_2"/>
    <property type="match status" value="1"/>
</dbReference>
<reference evidence="3" key="1">
    <citation type="submission" date="2016-11" db="EMBL/GenBank/DDBJ databases">
        <authorList>
            <person name="Varghese N."/>
            <person name="Submissions S."/>
        </authorList>
    </citation>
    <scope>NUCLEOTIDE SEQUENCE [LARGE SCALE GENOMIC DNA]</scope>
    <source>
        <strain evidence="3">DSM 16990</strain>
    </source>
</reference>
<evidence type="ECO:0000313" key="2">
    <source>
        <dbReference type="EMBL" id="SHF48627.1"/>
    </source>
</evidence>
<dbReference type="PANTHER" id="PTHR30383">
    <property type="entry name" value="THIOESTERASE 1/PROTEASE 1/LYSOPHOSPHOLIPASE L1"/>
    <property type="match status" value="1"/>
</dbReference>
<feature type="domain" description="SGNH hydrolase-type esterase" evidence="1">
    <location>
        <begin position="74"/>
        <end position="257"/>
    </location>
</feature>
<dbReference type="EMBL" id="FQUQ01000002">
    <property type="protein sequence ID" value="SHF48627.1"/>
    <property type="molecule type" value="Genomic_DNA"/>
</dbReference>
<dbReference type="InterPro" id="IPR013830">
    <property type="entry name" value="SGNH_hydro"/>
</dbReference>
<dbReference type="Gene3D" id="3.40.50.1110">
    <property type="entry name" value="SGNH hydrolase"/>
    <property type="match status" value="1"/>
</dbReference>
<dbReference type="AlphaFoldDB" id="A0A1M5C1Z3"/>
<accession>A0A1M5C1Z3</accession>
<protein>
    <submittedName>
        <fullName evidence="2">Acyl-CoA thioesterase-1</fullName>
    </submittedName>
</protein>
<dbReference type="InterPro" id="IPR036514">
    <property type="entry name" value="SGNH_hydro_sf"/>
</dbReference>
<keyword evidence="3" id="KW-1185">Reference proteome</keyword>
<dbReference type="OrthoDB" id="9796689at2"/>
<dbReference type="GO" id="GO:0004622">
    <property type="term" value="F:phosphatidylcholine lysophospholipase activity"/>
    <property type="evidence" value="ECO:0007669"/>
    <property type="project" value="TreeGrafter"/>
</dbReference>
<dbReference type="STRING" id="288992.SAMN04488522_1021455"/>
<dbReference type="RefSeq" id="WP_084528879.1">
    <property type="nucleotide sequence ID" value="NZ_FQUQ01000002.1"/>
</dbReference>
<dbReference type="Proteomes" id="UP000184287">
    <property type="component" value="Unassembled WGS sequence"/>
</dbReference>
<organism evidence="2 3">
    <name type="scientific">Pedobacter caeni</name>
    <dbReference type="NCBI Taxonomy" id="288992"/>
    <lineage>
        <taxon>Bacteria</taxon>
        <taxon>Pseudomonadati</taxon>
        <taxon>Bacteroidota</taxon>
        <taxon>Sphingobacteriia</taxon>
        <taxon>Sphingobacteriales</taxon>
        <taxon>Sphingobacteriaceae</taxon>
        <taxon>Pedobacter</taxon>
    </lineage>
</organism>
<evidence type="ECO:0000313" key="3">
    <source>
        <dbReference type="Proteomes" id="UP000184287"/>
    </source>
</evidence>
<name>A0A1M5C1Z3_9SPHI</name>
<sequence>MNLKLVKHPFNGKMVIGIISLILLLSSFNKGYAKNIATITLDTASLENKSAVVPAGARFIAALKKGKKITIVTMGTSLTGGEWCWPDVMMNNWLKKAFPGQITFFNEGVSASSSSVGPNNNPALSGLGKLPVVIAHKPDVVFIEFTTKDAYLPYKISLEDSRKNLNLIIDKILSANPNTEIILQTMNTVMDKPGSGSHASDRPKLAEYTQGYRNVAKARGLLIVDHYPNWEKLMKENPGVFDQLVPDRIHPQLSGYKKILLPELKKILAPTSAAPDK</sequence>
<dbReference type="PANTHER" id="PTHR30383:SF5">
    <property type="entry name" value="SGNH HYDROLASE-TYPE ESTERASE DOMAIN-CONTAINING PROTEIN"/>
    <property type="match status" value="1"/>
</dbReference>